<evidence type="ECO:0000256" key="10">
    <source>
        <dbReference type="PIRSR" id="PIRSR000412-50"/>
    </source>
</evidence>
<comment type="subcellular location">
    <subcellularLocation>
        <location evidence="2 9">Cytoplasm</location>
    </subcellularLocation>
</comment>
<feature type="domain" description="Serine hydroxymethyltransferase-like" evidence="11">
    <location>
        <begin position="12"/>
        <end position="386"/>
    </location>
</feature>
<dbReference type="GO" id="GO:0035999">
    <property type="term" value="P:tetrahydrofolate interconversion"/>
    <property type="evidence" value="ECO:0007669"/>
    <property type="project" value="UniProtKB-UniRule"/>
</dbReference>
<keyword evidence="9" id="KW-0028">Amino-acid biosynthesis</keyword>
<evidence type="ECO:0000256" key="8">
    <source>
        <dbReference type="ARBA" id="ARBA00022898"/>
    </source>
</evidence>
<keyword evidence="7 9" id="KW-0808">Transferase</keyword>
<dbReference type="PIRSF" id="PIRSF000412">
    <property type="entry name" value="SHMT"/>
    <property type="match status" value="1"/>
</dbReference>
<comment type="similarity">
    <text evidence="3 9">Belongs to the SHMT family.</text>
</comment>
<dbReference type="Gene3D" id="3.40.640.10">
    <property type="entry name" value="Type I PLP-dependent aspartate aminotransferase-like (Major domain)"/>
    <property type="match status" value="1"/>
</dbReference>
<comment type="catalytic activity">
    <reaction evidence="9">
        <text>(6R)-5,10-methylene-5,6,7,8-tetrahydrofolate + glycine + H2O = (6S)-5,6,7,8-tetrahydrofolate + L-serine</text>
        <dbReference type="Rhea" id="RHEA:15481"/>
        <dbReference type="ChEBI" id="CHEBI:15377"/>
        <dbReference type="ChEBI" id="CHEBI:15636"/>
        <dbReference type="ChEBI" id="CHEBI:33384"/>
        <dbReference type="ChEBI" id="CHEBI:57305"/>
        <dbReference type="ChEBI" id="CHEBI:57453"/>
        <dbReference type="EC" id="2.1.2.1"/>
    </reaction>
</comment>
<feature type="site" description="Plays an important role in substrate specificity" evidence="9">
    <location>
        <position position="232"/>
    </location>
</feature>
<dbReference type="Pfam" id="PF00464">
    <property type="entry name" value="SHMT"/>
    <property type="match status" value="1"/>
</dbReference>
<evidence type="ECO:0000256" key="4">
    <source>
        <dbReference type="ARBA" id="ARBA00011738"/>
    </source>
</evidence>
<comment type="cofactor">
    <cofactor evidence="1 9 10">
        <name>pyridoxal 5'-phosphate</name>
        <dbReference type="ChEBI" id="CHEBI:597326"/>
    </cofactor>
</comment>
<dbReference type="GO" id="GO:0019264">
    <property type="term" value="P:glycine biosynthetic process from serine"/>
    <property type="evidence" value="ECO:0007669"/>
    <property type="project" value="UniProtKB-UniRule"/>
</dbReference>
<comment type="caution">
    <text evidence="9">Lacks conserved residue(s) required for the propagation of feature annotation.</text>
</comment>
<dbReference type="FunFam" id="3.40.640.10:FF:000001">
    <property type="entry name" value="Serine hydroxymethyltransferase"/>
    <property type="match status" value="1"/>
</dbReference>
<dbReference type="InterPro" id="IPR001085">
    <property type="entry name" value="Ser_HO-MeTrfase"/>
</dbReference>
<dbReference type="GO" id="GO:0004372">
    <property type="term" value="F:glycine hydroxymethyltransferase activity"/>
    <property type="evidence" value="ECO:0007669"/>
    <property type="project" value="UniProtKB-UniRule"/>
</dbReference>
<dbReference type="InterPro" id="IPR049943">
    <property type="entry name" value="Ser_HO-MeTrfase-like"/>
</dbReference>
<evidence type="ECO:0000256" key="2">
    <source>
        <dbReference type="ARBA" id="ARBA00004496"/>
    </source>
</evidence>
<dbReference type="InterPro" id="IPR039429">
    <property type="entry name" value="SHMT-like_dom"/>
</dbReference>
<dbReference type="InterPro" id="IPR019798">
    <property type="entry name" value="Ser_HO-MeTrfase_PLP_BS"/>
</dbReference>
<keyword evidence="6 9" id="KW-0554">One-carbon metabolism</keyword>
<organism evidence="12 13">
    <name type="scientific">Candidatus Nitrospira allomarina</name>
    <dbReference type="NCBI Taxonomy" id="3020900"/>
    <lineage>
        <taxon>Bacteria</taxon>
        <taxon>Pseudomonadati</taxon>
        <taxon>Nitrospirota</taxon>
        <taxon>Nitrospiria</taxon>
        <taxon>Nitrospirales</taxon>
        <taxon>Nitrospiraceae</taxon>
        <taxon>Nitrospira</taxon>
    </lineage>
</organism>
<keyword evidence="13" id="KW-1185">Reference proteome</keyword>
<protein>
    <recommendedName>
        <fullName evidence="9">Serine hydroxymethyltransferase</fullName>
        <shortName evidence="9">SHMT</shortName>
        <shortName evidence="9">Serine methylase</shortName>
        <ecNumber evidence="9">2.1.2.1</ecNumber>
    </recommendedName>
</protein>
<dbReference type="NCBIfam" id="NF000586">
    <property type="entry name" value="PRK00011.1"/>
    <property type="match status" value="1"/>
</dbReference>
<dbReference type="PANTHER" id="PTHR11680:SF35">
    <property type="entry name" value="SERINE HYDROXYMETHYLTRANSFERASE 1"/>
    <property type="match status" value="1"/>
</dbReference>
<feature type="modified residue" description="N6-(pyridoxal phosphate)lysine" evidence="9 10">
    <location>
        <position position="233"/>
    </location>
</feature>
<dbReference type="CDD" id="cd00378">
    <property type="entry name" value="SHMT"/>
    <property type="match status" value="1"/>
</dbReference>
<dbReference type="AlphaFoldDB" id="A0AA96G811"/>
<dbReference type="KEGG" id="nall:PP769_10600"/>
<dbReference type="SUPFAM" id="SSF53383">
    <property type="entry name" value="PLP-dependent transferases"/>
    <property type="match status" value="1"/>
</dbReference>
<proteinExistence type="inferred from homology"/>
<dbReference type="Gene3D" id="3.90.1150.10">
    <property type="entry name" value="Aspartate Aminotransferase, domain 1"/>
    <property type="match status" value="1"/>
</dbReference>
<feature type="binding site" evidence="9">
    <location>
        <position position="124"/>
    </location>
    <ligand>
        <name>(6S)-5,6,7,8-tetrahydrofolate</name>
        <dbReference type="ChEBI" id="CHEBI:57453"/>
    </ligand>
</feature>
<evidence type="ECO:0000256" key="1">
    <source>
        <dbReference type="ARBA" id="ARBA00001933"/>
    </source>
</evidence>
<evidence type="ECO:0000256" key="7">
    <source>
        <dbReference type="ARBA" id="ARBA00022679"/>
    </source>
</evidence>
<dbReference type="PROSITE" id="PS00096">
    <property type="entry name" value="SHMT"/>
    <property type="match status" value="1"/>
</dbReference>
<dbReference type="GO" id="GO:0005829">
    <property type="term" value="C:cytosol"/>
    <property type="evidence" value="ECO:0007669"/>
    <property type="project" value="TreeGrafter"/>
</dbReference>
<evidence type="ECO:0000313" key="12">
    <source>
        <dbReference type="EMBL" id="WNM56432.1"/>
    </source>
</evidence>
<accession>A0AA96G811</accession>
<dbReference type="PANTHER" id="PTHR11680">
    <property type="entry name" value="SERINE HYDROXYMETHYLTRANSFERASE"/>
    <property type="match status" value="1"/>
</dbReference>
<dbReference type="EMBL" id="CP116967">
    <property type="protein sequence ID" value="WNM56432.1"/>
    <property type="molecule type" value="Genomic_DNA"/>
</dbReference>
<dbReference type="EC" id="2.1.2.1" evidence="9"/>
<dbReference type="InterPro" id="IPR015422">
    <property type="entry name" value="PyrdxlP-dep_Trfase_small"/>
</dbReference>
<evidence type="ECO:0000313" key="13">
    <source>
        <dbReference type="Proteomes" id="UP001302719"/>
    </source>
</evidence>
<dbReference type="HAMAP" id="MF_00051">
    <property type="entry name" value="SHMT"/>
    <property type="match status" value="1"/>
</dbReference>
<comment type="function">
    <text evidence="9">Catalyzes the reversible interconversion of serine and glycine with tetrahydrofolate (THF) serving as the one-carbon carrier. This reaction serves as the major source of one-carbon groups required for the biosynthesis of purines, thymidylate, methionine, and other important biomolecules. Also exhibits THF-independent aldolase activity toward beta-hydroxyamino acids, producing glycine and aldehydes, via a retro-aldol mechanism.</text>
</comment>
<evidence type="ECO:0000256" key="9">
    <source>
        <dbReference type="HAMAP-Rule" id="MF_00051"/>
    </source>
</evidence>
<dbReference type="Proteomes" id="UP001302719">
    <property type="component" value="Chromosome"/>
</dbReference>
<dbReference type="GO" id="GO:0030170">
    <property type="term" value="F:pyridoxal phosphate binding"/>
    <property type="evidence" value="ECO:0007669"/>
    <property type="project" value="UniProtKB-UniRule"/>
</dbReference>
<evidence type="ECO:0000259" key="11">
    <source>
        <dbReference type="Pfam" id="PF00464"/>
    </source>
</evidence>
<keyword evidence="5 9" id="KW-0963">Cytoplasm</keyword>
<keyword evidence="8 9" id="KW-0663">Pyridoxal phosphate</keyword>
<dbReference type="InterPro" id="IPR015421">
    <property type="entry name" value="PyrdxlP-dep_Trfase_major"/>
</dbReference>
<reference evidence="12 13" key="1">
    <citation type="submission" date="2023-01" db="EMBL/GenBank/DDBJ databases">
        <title>Cultivation and genomic characterization of new, ubiquitous marine nitrite-oxidizing bacteria from the Nitrospirales.</title>
        <authorList>
            <person name="Mueller A.J."/>
            <person name="Daebeler A."/>
            <person name="Herbold C.W."/>
            <person name="Kirkegaard R.H."/>
            <person name="Daims H."/>
        </authorList>
    </citation>
    <scope>NUCLEOTIDE SEQUENCE [LARGE SCALE GENOMIC DNA]</scope>
    <source>
        <strain evidence="12 13">VA</strain>
    </source>
</reference>
<comment type="pathway">
    <text evidence="9">One-carbon metabolism; tetrahydrofolate interconversion.</text>
</comment>
<gene>
    <name evidence="9" type="primary">glyA</name>
    <name evidence="12" type="ORF">PP769_10600</name>
</gene>
<feature type="binding site" evidence="9">
    <location>
        <begin position="128"/>
        <end position="130"/>
    </location>
    <ligand>
        <name>(6S)-5,6,7,8-tetrahydrofolate</name>
        <dbReference type="ChEBI" id="CHEBI:57453"/>
    </ligand>
</feature>
<name>A0AA96G811_9BACT</name>
<dbReference type="InterPro" id="IPR015424">
    <property type="entry name" value="PyrdxlP-dep_Trfase"/>
</dbReference>
<evidence type="ECO:0000256" key="6">
    <source>
        <dbReference type="ARBA" id="ARBA00022563"/>
    </source>
</evidence>
<comment type="subunit">
    <text evidence="4 9">Homodimer.</text>
</comment>
<dbReference type="RefSeq" id="WP_312640022.1">
    <property type="nucleotide sequence ID" value="NZ_CP116967.1"/>
</dbReference>
<comment type="pathway">
    <text evidence="9">Amino-acid biosynthesis; glycine biosynthesis; glycine from L-serine: step 1/1.</text>
</comment>
<feature type="binding site" evidence="9">
    <location>
        <position position="247"/>
    </location>
    <ligand>
        <name>(6S)-5,6,7,8-tetrahydrofolate</name>
        <dbReference type="ChEBI" id="CHEBI:57453"/>
    </ligand>
</feature>
<evidence type="ECO:0000256" key="5">
    <source>
        <dbReference type="ARBA" id="ARBA00022490"/>
    </source>
</evidence>
<evidence type="ECO:0000256" key="3">
    <source>
        <dbReference type="ARBA" id="ARBA00006376"/>
    </source>
</evidence>
<sequence>MRHSVGTLKAIRDTDYEVYAAIRAEEKRQRENLVLIASENYASPAVLGAQGCLMTNKYAEGYSGRRYYGGCQHVDTVEDLAIARAKEIFGCEHVNVQPHSGSQANMAAYLSVLKTGDTILGMDLAHGGHLTHGSRVSFSGKLFQAFSYGVDRETEEINYDVVERQAQEVRPRMIVVGASAYSKIIDFPRFQAIAKSVGAYLLVDIAHIAGLIAVGLHPSPVPYADFVTTTTHKTLRGPRSGMIMCKEEHAKAVDKMVFPGTQGGPLMHVIAAKAVAFKEALSPGFKTYQQQVLANAKELAEGFLKRGYRVVSGGTENHLFLLNLTSKGVTGKEAEAALNASGIVVNKNAVPFDEKPPAVASGIRIGTPTVSTRGMQKPEMEQILSWMDEVIQHSQEASLHKRILRDVKDLCSRFPIFHPY</sequence>